<dbReference type="EMBL" id="JANATA010000004">
    <property type="protein sequence ID" value="MCP3428099.1"/>
    <property type="molecule type" value="Genomic_DNA"/>
</dbReference>
<reference evidence="2" key="1">
    <citation type="submission" date="2022-07" db="EMBL/GenBank/DDBJ databases">
        <title>Characterization of the Novel Bacterium Alteromonas immobilis LMIT006 and Alteromonas gregis LMIT007.</title>
        <authorList>
            <person name="Lin X."/>
        </authorList>
    </citation>
    <scope>NUCLEOTIDE SEQUENCE</scope>
    <source>
        <strain evidence="2">LMIT007</strain>
    </source>
</reference>
<dbReference type="Pfam" id="PF01740">
    <property type="entry name" value="STAS"/>
    <property type="match status" value="1"/>
</dbReference>
<dbReference type="Proteomes" id="UP001165413">
    <property type="component" value="Unassembled WGS sequence"/>
</dbReference>
<evidence type="ECO:0000259" key="1">
    <source>
        <dbReference type="PROSITE" id="PS50801"/>
    </source>
</evidence>
<gene>
    <name evidence="2" type="ORF">NLF92_03955</name>
</gene>
<dbReference type="AlphaFoldDB" id="A0AA41X3V1"/>
<protein>
    <submittedName>
        <fullName evidence="2">STAS domain-containing protein</fullName>
    </submittedName>
</protein>
<feature type="domain" description="STAS" evidence="1">
    <location>
        <begin position="20"/>
        <end position="94"/>
    </location>
</feature>
<dbReference type="InterPro" id="IPR002645">
    <property type="entry name" value="STAS_dom"/>
</dbReference>
<name>A0AA41X3V1_9ALTE</name>
<proteinExistence type="predicted"/>
<dbReference type="Gene3D" id="3.30.750.24">
    <property type="entry name" value="STAS domain"/>
    <property type="match status" value="1"/>
</dbReference>
<evidence type="ECO:0000313" key="2">
    <source>
        <dbReference type="EMBL" id="MCP3428099.1"/>
    </source>
</evidence>
<accession>A0AA41X3V1</accession>
<dbReference type="RefSeq" id="WP_254099130.1">
    <property type="nucleotide sequence ID" value="NZ_JANATA010000004.1"/>
</dbReference>
<comment type="caution">
    <text evidence="2">The sequence shown here is derived from an EMBL/GenBank/DDBJ whole genome shotgun (WGS) entry which is preliminary data.</text>
</comment>
<dbReference type="PROSITE" id="PS50801">
    <property type="entry name" value="STAS"/>
    <property type="match status" value="1"/>
</dbReference>
<dbReference type="InterPro" id="IPR036513">
    <property type="entry name" value="STAS_dom_sf"/>
</dbReference>
<evidence type="ECO:0000313" key="3">
    <source>
        <dbReference type="Proteomes" id="UP001165413"/>
    </source>
</evidence>
<keyword evidence="3" id="KW-1185">Reference proteome</keyword>
<organism evidence="2 3">
    <name type="scientific">Opacimonas viscosa</name>
    <dbReference type="NCBI Taxonomy" id="2961944"/>
    <lineage>
        <taxon>Bacteria</taxon>
        <taxon>Pseudomonadati</taxon>
        <taxon>Pseudomonadota</taxon>
        <taxon>Gammaproteobacteria</taxon>
        <taxon>Alteromonadales</taxon>
        <taxon>Alteromonadaceae</taxon>
        <taxon>Opacimonas</taxon>
    </lineage>
</organism>
<dbReference type="SUPFAM" id="SSF52091">
    <property type="entry name" value="SpoIIaa-like"/>
    <property type="match status" value="1"/>
</dbReference>
<sequence length="113" mass="13239">MEFTYNKEQKFIQVQTPKNFDFNIVNAFFDVFRDSSSDLHSIDIDMSHTDYADSAALGMVLHIIQEYPDTSIRLLNVKPKVYRVFYIARFQDMIQILPQGQHTEDEQNQLMAA</sequence>
<dbReference type="CDD" id="cd07043">
    <property type="entry name" value="STAS_anti-anti-sigma_factors"/>
    <property type="match status" value="1"/>
</dbReference>